<evidence type="ECO:0000259" key="5">
    <source>
        <dbReference type="PROSITE" id="PS50893"/>
    </source>
</evidence>
<evidence type="ECO:0000256" key="4">
    <source>
        <dbReference type="ARBA" id="ARBA00022840"/>
    </source>
</evidence>
<dbReference type="Proteomes" id="UP000590749">
    <property type="component" value="Unassembled WGS sequence"/>
</dbReference>
<evidence type="ECO:0000313" key="6">
    <source>
        <dbReference type="EMBL" id="MBB3095701.1"/>
    </source>
</evidence>
<evidence type="ECO:0000313" key="7">
    <source>
        <dbReference type="Proteomes" id="UP000590749"/>
    </source>
</evidence>
<organism evidence="6 7">
    <name type="scientific">Actinoplanes campanulatus</name>
    <dbReference type="NCBI Taxonomy" id="113559"/>
    <lineage>
        <taxon>Bacteria</taxon>
        <taxon>Bacillati</taxon>
        <taxon>Actinomycetota</taxon>
        <taxon>Actinomycetes</taxon>
        <taxon>Micromonosporales</taxon>
        <taxon>Micromonosporaceae</taxon>
        <taxon>Actinoplanes</taxon>
    </lineage>
</organism>
<protein>
    <submittedName>
        <fullName evidence="6">ABC-2 type transport system ATP-binding protein</fullName>
    </submittedName>
</protein>
<dbReference type="Gene3D" id="3.40.50.300">
    <property type="entry name" value="P-loop containing nucleotide triphosphate hydrolases"/>
    <property type="match status" value="1"/>
</dbReference>
<dbReference type="PROSITE" id="PS00211">
    <property type="entry name" value="ABC_TRANSPORTER_1"/>
    <property type="match status" value="1"/>
</dbReference>
<name>A0A7W5AG49_9ACTN</name>
<evidence type="ECO:0000256" key="2">
    <source>
        <dbReference type="ARBA" id="ARBA00022448"/>
    </source>
</evidence>
<sequence length="329" mass="35290">MTPVLEISGLRKTYRSRKGARNALDGFDMVVEAGQVHGFLGPNGSGKTTTLRTLLGLIRPDGGRMALLGREVPWHLPEVAGRVGAIVESPQFFGRFTAETTLSLLADAGGVDRARVPAVLDLVGLRDRAKEKVKTYSLGMKQRLAVASALLKEPTLLILDEPANGLDPGGIREMRTLMRDLSASGMTVLLSSHILAEIQLICDSVTIISAGRRITAGSVAEVLAQHTSGAVRVRLEPDTDQEEAARILREAGAQVTVETAGQLTVRDVTGPAQITRLLAQREIYLCELTPIAADLEDVFLELTGTTPVEGHHRQVDENALAVGQNGWGR</sequence>
<dbReference type="RefSeq" id="WP_183220609.1">
    <property type="nucleotide sequence ID" value="NZ_BMPW01000004.1"/>
</dbReference>
<dbReference type="InterPro" id="IPR027417">
    <property type="entry name" value="P-loop_NTPase"/>
</dbReference>
<dbReference type="InterPro" id="IPR003593">
    <property type="entry name" value="AAA+_ATPase"/>
</dbReference>
<keyword evidence="7" id="KW-1185">Reference proteome</keyword>
<comment type="similarity">
    <text evidence="1">Belongs to the ABC transporter superfamily.</text>
</comment>
<gene>
    <name evidence="6" type="ORF">FHR83_003371</name>
</gene>
<comment type="caution">
    <text evidence="6">The sequence shown here is derived from an EMBL/GenBank/DDBJ whole genome shotgun (WGS) entry which is preliminary data.</text>
</comment>
<feature type="domain" description="ABC transporter" evidence="5">
    <location>
        <begin position="5"/>
        <end position="235"/>
    </location>
</feature>
<proteinExistence type="inferred from homology"/>
<keyword evidence="2" id="KW-0813">Transport</keyword>
<dbReference type="GO" id="GO:0016887">
    <property type="term" value="F:ATP hydrolysis activity"/>
    <property type="evidence" value="ECO:0007669"/>
    <property type="project" value="InterPro"/>
</dbReference>
<accession>A0A7W5AG49</accession>
<dbReference type="PROSITE" id="PS50893">
    <property type="entry name" value="ABC_TRANSPORTER_2"/>
    <property type="match status" value="1"/>
</dbReference>
<reference evidence="6 7" key="1">
    <citation type="submission" date="2020-08" db="EMBL/GenBank/DDBJ databases">
        <title>Genomic Encyclopedia of Type Strains, Phase III (KMG-III): the genomes of soil and plant-associated and newly described type strains.</title>
        <authorList>
            <person name="Whitman W."/>
        </authorList>
    </citation>
    <scope>NUCLEOTIDE SEQUENCE [LARGE SCALE GENOMIC DNA]</scope>
    <source>
        <strain evidence="6 7">CECT 3287</strain>
    </source>
</reference>
<keyword evidence="3" id="KW-0547">Nucleotide-binding</keyword>
<dbReference type="PANTHER" id="PTHR43335:SF4">
    <property type="entry name" value="ABC TRANSPORTER, ATP-BINDING PROTEIN"/>
    <property type="match status" value="1"/>
</dbReference>
<evidence type="ECO:0000256" key="3">
    <source>
        <dbReference type="ARBA" id="ARBA00022741"/>
    </source>
</evidence>
<keyword evidence="4 6" id="KW-0067">ATP-binding</keyword>
<dbReference type="EMBL" id="JACHXF010000006">
    <property type="protein sequence ID" value="MBB3095701.1"/>
    <property type="molecule type" value="Genomic_DNA"/>
</dbReference>
<evidence type="ECO:0000256" key="1">
    <source>
        <dbReference type="ARBA" id="ARBA00005417"/>
    </source>
</evidence>
<dbReference type="AlphaFoldDB" id="A0A7W5AG49"/>
<dbReference type="InterPro" id="IPR003439">
    <property type="entry name" value="ABC_transporter-like_ATP-bd"/>
</dbReference>
<dbReference type="PANTHER" id="PTHR43335">
    <property type="entry name" value="ABC TRANSPORTER, ATP-BINDING PROTEIN"/>
    <property type="match status" value="1"/>
</dbReference>
<dbReference type="InterPro" id="IPR017871">
    <property type="entry name" value="ABC_transporter-like_CS"/>
</dbReference>
<dbReference type="SMART" id="SM00382">
    <property type="entry name" value="AAA"/>
    <property type="match status" value="1"/>
</dbReference>
<dbReference type="GO" id="GO:0005524">
    <property type="term" value="F:ATP binding"/>
    <property type="evidence" value="ECO:0007669"/>
    <property type="project" value="UniProtKB-KW"/>
</dbReference>
<dbReference type="SUPFAM" id="SSF52540">
    <property type="entry name" value="P-loop containing nucleoside triphosphate hydrolases"/>
    <property type="match status" value="1"/>
</dbReference>
<dbReference type="Pfam" id="PF00005">
    <property type="entry name" value="ABC_tran"/>
    <property type="match status" value="1"/>
</dbReference>